<gene>
    <name evidence="1" type="ORF">K432DRAFT_394207</name>
</gene>
<dbReference type="AlphaFoldDB" id="A0A8E2E8N3"/>
<name>A0A8E2E8N3_9PEZI</name>
<reference evidence="1 2" key="1">
    <citation type="journal article" date="2016" name="Nat. Commun.">
        <title>Ectomycorrhizal ecology is imprinted in the genome of the dominant symbiotic fungus Cenococcum geophilum.</title>
        <authorList>
            <consortium name="DOE Joint Genome Institute"/>
            <person name="Peter M."/>
            <person name="Kohler A."/>
            <person name="Ohm R.A."/>
            <person name="Kuo A."/>
            <person name="Krutzmann J."/>
            <person name="Morin E."/>
            <person name="Arend M."/>
            <person name="Barry K.W."/>
            <person name="Binder M."/>
            <person name="Choi C."/>
            <person name="Clum A."/>
            <person name="Copeland A."/>
            <person name="Grisel N."/>
            <person name="Haridas S."/>
            <person name="Kipfer T."/>
            <person name="LaButti K."/>
            <person name="Lindquist E."/>
            <person name="Lipzen A."/>
            <person name="Maire R."/>
            <person name="Meier B."/>
            <person name="Mihaltcheva S."/>
            <person name="Molinier V."/>
            <person name="Murat C."/>
            <person name="Poggeler S."/>
            <person name="Quandt C.A."/>
            <person name="Sperisen C."/>
            <person name="Tritt A."/>
            <person name="Tisserant E."/>
            <person name="Crous P.W."/>
            <person name="Henrissat B."/>
            <person name="Nehls U."/>
            <person name="Egli S."/>
            <person name="Spatafora J.W."/>
            <person name="Grigoriev I.V."/>
            <person name="Martin F.M."/>
        </authorList>
    </citation>
    <scope>NUCLEOTIDE SEQUENCE [LARGE SCALE GENOMIC DNA]</scope>
    <source>
        <strain evidence="1 2">CBS 459.81</strain>
    </source>
</reference>
<evidence type="ECO:0000313" key="1">
    <source>
        <dbReference type="EMBL" id="OCK79108.1"/>
    </source>
</evidence>
<accession>A0A8E2E8N3</accession>
<proteinExistence type="predicted"/>
<dbReference type="EMBL" id="KV745023">
    <property type="protein sequence ID" value="OCK79108.1"/>
    <property type="molecule type" value="Genomic_DNA"/>
</dbReference>
<protein>
    <submittedName>
        <fullName evidence="1">Uncharacterized protein</fullName>
    </submittedName>
</protein>
<sequence length="174" mass="20289">MCDSTPLSSFLIQIGRNSASHIRHIRIDFSRIRSLGRHYVTLEDNGIRILAKIQSFRAIPSLPKIISRVDQERLNVDFKKTAENHGRTIKVMEQREESGSQWYLQRIVLESNLRGLAYAYSVPPNLIQTDLARRLFPGETRIDLAHKAMELLKLWHFFYLNVYIVKAEALYLLH</sequence>
<organism evidence="1 2">
    <name type="scientific">Lepidopterella palustris CBS 459.81</name>
    <dbReference type="NCBI Taxonomy" id="1314670"/>
    <lineage>
        <taxon>Eukaryota</taxon>
        <taxon>Fungi</taxon>
        <taxon>Dikarya</taxon>
        <taxon>Ascomycota</taxon>
        <taxon>Pezizomycotina</taxon>
        <taxon>Dothideomycetes</taxon>
        <taxon>Pleosporomycetidae</taxon>
        <taxon>Mytilinidiales</taxon>
        <taxon>Argynnaceae</taxon>
        <taxon>Lepidopterella</taxon>
    </lineage>
</organism>
<dbReference type="Proteomes" id="UP000250266">
    <property type="component" value="Unassembled WGS sequence"/>
</dbReference>
<keyword evidence="2" id="KW-1185">Reference proteome</keyword>
<dbReference type="OrthoDB" id="62952at2759"/>
<evidence type="ECO:0000313" key="2">
    <source>
        <dbReference type="Proteomes" id="UP000250266"/>
    </source>
</evidence>